<keyword evidence="2" id="KW-1185">Reference proteome</keyword>
<feature type="non-terminal residue" evidence="1">
    <location>
        <position position="1"/>
    </location>
</feature>
<name>A0A6A6E1B8_9PEZI</name>
<dbReference type="Proteomes" id="UP000800200">
    <property type="component" value="Unassembled WGS sequence"/>
</dbReference>
<protein>
    <submittedName>
        <fullName evidence="1">Uncharacterized protein</fullName>
    </submittedName>
</protein>
<dbReference type="AlphaFoldDB" id="A0A6A6E1B8"/>
<dbReference type="OrthoDB" id="5050681at2759"/>
<evidence type="ECO:0000313" key="2">
    <source>
        <dbReference type="Proteomes" id="UP000800200"/>
    </source>
</evidence>
<sequence>RLGALGPYPNSSEPALIRRLCKFVLKPSDDRVTRHLREKHDVPKAARCGLTNFIRSLNMPDPNKLALRPDGSPCHPHLACEHCDYRTTSRNVLSRQLGKCHRRRKTSGWMCDDMIDGIFRQSWVQSGVRGFWIVEPDGALVVGQFDESLHQMSVSCRSRIEELHSAE</sequence>
<evidence type="ECO:0000313" key="1">
    <source>
        <dbReference type="EMBL" id="KAF2184795.1"/>
    </source>
</evidence>
<proteinExistence type="predicted"/>
<gene>
    <name evidence="1" type="ORF">K469DRAFT_578449</name>
</gene>
<dbReference type="EMBL" id="ML994636">
    <property type="protein sequence ID" value="KAF2184795.1"/>
    <property type="molecule type" value="Genomic_DNA"/>
</dbReference>
<reference evidence="1" key="1">
    <citation type="journal article" date="2020" name="Stud. Mycol.">
        <title>101 Dothideomycetes genomes: a test case for predicting lifestyles and emergence of pathogens.</title>
        <authorList>
            <person name="Haridas S."/>
            <person name="Albert R."/>
            <person name="Binder M."/>
            <person name="Bloem J."/>
            <person name="Labutti K."/>
            <person name="Salamov A."/>
            <person name="Andreopoulos B."/>
            <person name="Baker S."/>
            <person name="Barry K."/>
            <person name="Bills G."/>
            <person name="Bluhm B."/>
            <person name="Cannon C."/>
            <person name="Castanera R."/>
            <person name="Culley D."/>
            <person name="Daum C."/>
            <person name="Ezra D."/>
            <person name="Gonzalez J."/>
            <person name="Henrissat B."/>
            <person name="Kuo A."/>
            <person name="Liang C."/>
            <person name="Lipzen A."/>
            <person name="Lutzoni F."/>
            <person name="Magnuson J."/>
            <person name="Mondo S."/>
            <person name="Nolan M."/>
            <person name="Ohm R."/>
            <person name="Pangilinan J."/>
            <person name="Park H.-J."/>
            <person name="Ramirez L."/>
            <person name="Alfaro M."/>
            <person name="Sun H."/>
            <person name="Tritt A."/>
            <person name="Yoshinaga Y."/>
            <person name="Zwiers L.-H."/>
            <person name="Turgeon B."/>
            <person name="Goodwin S."/>
            <person name="Spatafora J."/>
            <person name="Crous P."/>
            <person name="Grigoriev I."/>
        </authorList>
    </citation>
    <scope>NUCLEOTIDE SEQUENCE</scope>
    <source>
        <strain evidence="1">CBS 207.26</strain>
    </source>
</reference>
<accession>A0A6A6E1B8</accession>
<organism evidence="1 2">
    <name type="scientific">Zopfia rhizophila CBS 207.26</name>
    <dbReference type="NCBI Taxonomy" id="1314779"/>
    <lineage>
        <taxon>Eukaryota</taxon>
        <taxon>Fungi</taxon>
        <taxon>Dikarya</taxon>
        <taxon>Ascomycota</taxon>
        <taxon>Pezizomycotina</taxon>
        <taxon>Dothideomycetes</taxon>
        <taxon>Dothideomycetes incertae sedis</taxon>
        <taxon>Zopfiaceae</taxon>
        <taxon>Zopfia</taxon>
    </lineage>
</organism>